<reference evidence="3" key="2">
    <citation type="submission" date="2020-09" db="EMBL/GenBank/DDBJ databases">
        <authorList>
            <person name="Sun Q."/>
            <person name="Zhou Y."/>
        </authorList>
    </citation>
    <scope>NUCLEOTIDE SEQUENCE</scope>
    <source>
        <strain evidence="3">CGMCC 1.12997</strain>
    </source>
</reference>
<dbReference type="PROSITE" id="PS50943">
    <property type="entry name" value="HTH_CROC1"/>
    <property type="match status" value="1"/>
</dbReference>
<dbReference type="CDD" id="cd00093">
    <property type="entry name" value="HTH_XRE"/>
    <property type="match status" value="1"/>
</dbReference>
<proteinExistence type="predicted"/>
<dbReference type="InterPro" id="IPR010982">
    <property type="entry name" value="Lambda_DNA-bd_dom_sf"/>
</dbReference>
<evidence type="ECO:0000313" key="4">
    <source>
        <dbReference type="Proteomes" id="UP000647241"/>
    </source>
</evidence>
<dbReference type="SUPFAM" id="SSF47413">
    <property type="entry name" value="lambda repressor-like DNA-binding domains"/>
    <property type="match status" value="1"/>
</dbReference>
<protein>
    <recommendedName>
        <fullName evidence="2">HTH cro/C1-type domain-containing protein</fullName>
    </recommendedName>
</protein>
<gene>
    <name evidence="3" type="ORF">GCM10011585_21200</name>
</gene>
<evidence type="ECO:0000259" key="2">
    <source>
        <dbReference type="PROSITE" id="PS50943"/>
    </source>
</evidence>
<dbReference type="EMBL" id="BMGT01000002">
    <property type="protein sequence ID" value="GGG77818.1"/>
    <property type="molecule type" value="Genomic_DNA"/>
</dbReference>
<name>A0A917HGK0_9BACT</name>
<dbReference type="Proteomes" id="UP000647241">
    <property type="component" value="Unassembled WGS sequence"/>
</dbReference>
<dbReference type="Gene3D" id="1.10.260.40">
    <property type="entry name" value="lambda repressor-like DNA-binding domains"/>
    <property type="match status" value="1"/>
</dbReference>
<dbReference type="InterPro" id="IPR050807">
    <property type="entry name" value="TransReg_Diox_bact_type"/>
</dbReference>
<dbReference type="Pfam" id="PF01381">
    <property type="entry name" value="HTH_3"/>
    <property type="match status" value="1"/>
</dbReference>
<keyword evidence="4" id="KW-1185">Reference proteome</keyword>
<reference evidence="3" key="1">
    <citation type="journal article" date="2014" name="Int. J. Syst. Evol. Microbiol.">
        <title>Complete genome sequence of Corynebacterium casei LMG S-19264T (=DSM 44701T), isolated from a smear-ripened cheese.</title>
        <authorList>
            <consortium name="US DOE Joint Genome Institute (JGI-PGF)"/>
            <person name="Walter F."/>
            <person name="Albersmeier A."/>
            <person name="Kalinowski J."/>
            <person name="Ruckert C."/>
        </authorList>
    </citation>
    <scope>NUCLEOTIDE SEQUENCE</scope>
    <source>
        <strain evidence="3">CGMCC 1.12997</strain>
    </source>
</reference>
<dbReference type="GO" id="GO:0003700">
    <property type="term" value="F:DNA-binding transcription factor activity"/>
    <property type="evidence" value="ECO:0007669"/>
    <property type="project" value="TreeGrafter"/>
</dbReference>
<dbReference type="PANTHER" id="PTHR46797:SF1">
    <property type="entry name" value="METHYLPHOSPHONATE SYNTHASE"/>
    <property type="match status" value="1"/>
</dbReference>
<comment type="caution">
    <text evidence="3">The sequence shown here is derived from an EMBL/GenBank/DDBJ whole genome shotgun (WGS) entry which is preliminary data.</text>
</comment>
<dbReference type="GO" id="GO:0003677">
    <property type="term" value="F:DNA binding"/>
    <property type="evidence" value="ECO:0007669"/>
    <property type="project" value="UniProtKB-KW"/>
</dbReference>
<keyword evidence="1" id="KW-0238">DNA-binding</keyword>
<dbReference type="AlphaFoldDB" id="A0A917HGK0"/>
<dbReference type="InterPro" id="IPR001387">
    <property type="entry name" value="Cro/C1-type_HTH"/>
</dbReference>
<dbReference type="GO" id="GO:0005829">
    <property type="term" value="C:cytosol"/>
    <property type="evidence" value="ECO:0007669"/>
    <property type="project" value="TreeGrafter"/>
</dbReference>
<evidence type="ECO:0000256" key="1">
    <source>
        <dbReference type="ARBA" id="ARBA00023125"/>
    </source>
</evidence>
<sequence>MTYWFQVFTLWLMADMQTISSDMESGSAEDLSIAMNIGTTIRGYRLQKGMSQGDIEKRTGLLRCYLSRVENGHTVPSLETLQKIARALDLQLSEFFAEEIISREMSSLNLGEDEIRFLTQVQRYSAHLSESDRRLLLAMVRKFAQTTLS</sequence>
<evidence type="ECO:0000313" key="3">
    <source>
        <dbReference type="EMBL" id="GGG77818.1"/>
    </source>
</evidence>
<accession>A0A917HGK0</accession>
<feature type="domain" description="HTH cro/C1-type" evidence="2">
    <location>
        <begin position="41"/>
        <end position="95"/>
    </location>
</feature>
<dbReference type="PANTHER" id="PTHR46797">
    <property type="entry name" value="HTH-TYPE TRANSCRIPTIONAL REGULATOR"/>
    <property type="match status" value="1"/>
</dbReference>
<dbReference type="SMART" id="SM00530">
    <property type="entry name" value="HTH_XRE"/>
    <property type="match status" value="1"/>
</dbReference>
<organism evidence="3 4">
    <name type="scientific">Edaphobacter dinghuensis</name>
    <dbReference type="NCBI Taxonomy" id="1560005"/>
    <lineage>
        <taxon>Bacteria</taxon>
        <taxon>Pseudomonadati</taxon>
        <taxon>Acidobacteriota</taxon>
        <taxon>Terriglobia</taxon>
        <taxon>Terriglobales</taxon>
        <taxon>Acidobacteriaceae</taxon>
        <taxon>Edaphobacter</taxon>
    </lineage>
</organism>